<protein>
    <submittedName>
        <fullName evidence="3">Uncharacterized protein</fullName>
    </submittedName>
</protein>
<evidence type="ECO:0000313" key="4">
    <source>
        <dbReference type="Proteomes" id="UP001488838"/>
    </source>
</evidence>
<keyword evidence="4" id="KW-1185">Reference proteome</keyword>
<gene>
    <name evidence="3" type="ORF">U0070_015039</name>
</gene>
<reference evidence="3 4" key="1">
    <citation type="journal article" date="2023" name="bioRxiv">
        <title>Conserved and derived expression patterns and positive selection on dental genes reveal complex evolutionary context of ever-growing rodent molars.</title>
        <authorList>
            <person name="Calamari Z.T."/>
            <person name="Song A."/>
            <person name="Cohen E."/>
            <person name="Akter M."/>
            <person name="Roy R.D."/>
            <person name="Hallikas O."/>
            <person name="Christensen M.M."/>
            <person name="Li P."/>
            <person name="Marangoni P."/>
            <person name="Jernvall J."/>
            <person name="Klein O.D."/>
        </authorList>
    </citation>
    <scope>NUCLEOTIDE SEQUENCE [LARGE SCALE GENOMIC DNA]</scope>
    <source>
        <strain evidence="3">V071</strain>
    </source>
</reference>
<feature type="non-terminal residue" evidence="3">
    <location>
        <position position="1"/>
    </location>
</feature>
<evidence type="ECO:0000256" key="1">
    <source>
        <dbReference type="SAM" id="MobiDB-lite"/>
    </source>
</evidence>
<evidence type="ECO:0000256" key="2">
    <source>
        <dbReference type="SAM" id="Phobius"/>
    </source>
</evidence>
<accession>A0AAW0HY59</accession>
<comment type="caution">
    <text evidence="3">The sequence shown here is derived from an EMBL/GenBank/DDBJ whole genome shotgun (WGS) entry which is preliminary data.</text>
</comment>
<dbReference type="InterPro" id="IPR054149">
    <property type="entry name" value="SMIM43"/>
</dbReference>
<feature type="transmembrane region" description="Helical" evidence="2">
    <location>
        <begin position="97"/>
        <end position="119"/>
    </location>
</feature>
<sequence>HLQEATCRHPGTLGGFSCLHPLKYTLEKLASSYLHAEEDPRRSQIWSKGPGASGEPRRPGEQQLSWGPGGERVRSLSRRNAAHSARAVPSMEWELNLLLYLALFFFLLFLLFLLLFVVIKQLKNSVANTAGTLQPGRLSLHREPWGFNNEQAICVTRTQAGALDWVAPRIKLRPQPCKVGQWVVEIFLRKAIPFIYGGRHSVLRNATSLPATPLSTQEYPGRSPLALLLLTAYVLASRGGRNTSHTQSCAKELSVMWNCSISVVPNAATASHMCLVHTEIWLAGLTSRFISPETATWRWWIYMHCSYHFLVCVF</sequence>
<keyword evidence="2" id="KW-1133">Transmembrane helix</keyword>
<evidence type="ECO:0000313" key="3">
    <source>
        <dbReference type="EMBL" id="KAK7806993.1"/>
    </source>
</evidence>
<keyword evidence="2" id="KW-0812">Transmembrane</keyword>
<dbReference type="EMBL" id="JBBHLL010000284">
    <property type="protein sequence ID" value="KAK7806993.1"/>
    <property type="molecule type" value="Genomic_DNA"/>
</dbReference>
<organism evidence="3 4">
    <name type="scientific">Myodes glareolus</name>
    <name type="common">Bank vole</name>
    <name type="synonym">Clethrionomys glareolus</name>
    <dbReference type="NCBI Taxonomy" id="447135"/>
    <lineage>
        <taxon>Eukaryota</taxon>
        <taxon>Metazoa</taxon>
        <taxon>Chordata</taxon>
        <taxon>Craniata</taxon>
        <taxon>Vertebrata</taxon>
        <taxon>Euteleostomi</taxon>
        <taxon>Mammalia</taxon>
        <taxon>Eutheria</taxon>
        <taxon>Euarchontoglires</taxon>
        <taxon>Glires</taxon>
        <taxon>Rodentia</taxon>
        <taxon>Myomorpha</taxon>
        <taxon>Muroidea</taxon>
        <taxon>Cricetidae</taxon>
        <taxon>Arvicolinae</taxon>
        <taxon>Myodes</taxon>
    </lineage>
</organism>
<dbReference type="AlphaFoldDB" id="A0AAW0HY59"/>
<dbReference type="Pfam" id="PF21976">
    <property type="entry name" value="SMIM43"/>
    <property type="match status" value="1"/>
</dbReference>
<name>A0AAW0HY59_MYOGA</name>
<feature type="region of interest" description="Disordered" evidence="1">
    <location>
        <begin position="41"/>
        <end position="72"/>
    </location>
</feature>
<dbReference type="Proteomes" id="UP001488838">
    <property type="component" value="Unassembled WGS sequence"/>
</dbReference>
<proteinExistence type="predicted"/>
<keyword evidence="2" id="KW-0472">Membrane</keyword>